<dbReference type="SUPFAM" id="SSF144083">
    <property type="entry name" value="Magnesium transport protein CorA, transmembrane region"/>
    <property type="match status" value="1"/>
</dbReference>
<feature type="region of interest" description="Disordered" evidence="6">
    <location>
        <begin position="28"/>
        <end position="47"/>
    </location>
</feature>
<feature type="compositionally biased region" description="Low complexity" evidence="6">
    <location>
        <begin position="220"/>
        <end position="242"/>
    </location>
</feature>
<evidence type="ECO:0000256" key="6">
    <source>
        <dbReference type="SAM" id="MobiDB-lite"/>
    </source>
</evidence>
<reference evidence="8 9" key="1">
    <citation type="submission" date="2016-06" db="EMBL/GenBank/DDBJ databases">
        <title>Comparative genomics of the ectomycorrhizal sister species Rhizopogon vinicolor and Rhizopogon vesiculosus (Basidiomycota: Boletales) reveals a divergence of the mating type B locus.</title>
        <authorList>
            <consortium name="DOE Joint Genome Institute"/>
            <person name="Mujic A.B."/>
            <person name="Kuo A."/>
            <person name="Tritt A."/>
            <person name="Lipzen A."/>
            <person name="Chen C."/>
            <person name="Johnson J."/>
            <person name="Sharma A."/>
            <person name="Barry K."/>
            <person name="Grigoriev I.V."/>
            <person name="Spatafora J.W."/>
        </authorList>
    </citation>
    <scope>NUCLEOTIDE SEQUENCE [LARGE SCALE GENOMIC DNA]</scope>
    <source>
        <strain evidence="8 9">AM-OR11-026</strain>
    </source>
</reference>
<dbReference type="PANTHER" id="PTHR46494:SF1">
    <property type="entry name" value="CORA FAMILY METAL ION TRANSPORTER (EUROFUNG)"/>
    <property type="match status" value="1"/>
</dbReference>
<feature type="region of interest" description="Disordered" evidence="6">
    <location>
        <begin position="218"/>
        <end position="246"/>
    </location>
</feature>
<feature type="coiled-coil region" evidence="5">
    <location>
        <begin position="413"/>
        <end position="447"/>
    </location>
</feature>
<evidence type="ECO:0000313" key="9">
    <source>
        <dbReference type="Proteomes" id="UP000092154"/>
    </source>
</evidence>
<dbReference type="GO" id="GO:0050897">
    <property type="term" value="F:cobalt ion binding"/>
    <property type="evidence" value="ECO:0007669"/>
    <property type="project" value="TreeGrafter"/>
</dbReference>
<proteinExistence type="predicted"/>
<dbReference type="OrthoDB" id="3231000at2759"/>
<dbReference type="GO" id="GO:0000287">
    <property type="term" value="F:magnesium ion binding"/>
    <property type="evidence" value="ECO:0007669"/>
    <property type="project" value="TreeGrafter"/>
</dbReference>
<dbReference type="GO" id="GO:0015095">
    <property type="term" value="F:magnesium ion transmembrane transporter activity"/>
    <property type="evidence" value="ECO:0007669"/>
    <property type="project" value="TreeGrafter"/>
</dbReference>
<organism evidence="8 9">
    <name type="scientific">Rhizopogon vinicolor AM-OR11-026</name>
    <dbReference type="NCBI Taxonomy" id="1314800"/>
    <lineage>
        <taxon>Eukaryota</taxon>
        <taxon>Fungi</taxon>
        <taxon>Dikarya</taxon>
        <taxon>Basidiomycota</taxon>
        <taxon>Agaricomycotina</taxon>
        <taxon>Agaricomycetes</taxon>
        <taxon>Agaricomycetidae</taxon>
        <taxon>Boletales</taxon>
        <taxon>Suillineae</taxon>
        <taxon>Rhizopogonaceae</taxon>
        <taxon>Rhizopogon</taxon>
    </lineage>
</organism>
<evidence type="ECO:0000256" key="4">
    <source>
        <dbReference type="ARBA" id="ARBA00023136"/>
    </source>
</evidence>
<feature type="transmembrane region" description="Helical" evidence="7">
    <location>
        <begin position="1102"/>
        <end position="1120"/>
    </location>
</feature>
<keyword evidence="9" id="KW-1185">Reference proteome</keyword>
<evidence type="ECO:0000256" key="3">
    <source>
        <dbReference type="ARBA" id="ARBA00022989"/>
    </source>
</evidence>
<dbReference type="Proteomes" id="UP000092154">
    <property type="component" value="Unassembled WGS sequence"/>
</dbReference>
<dbReference type="GO" id="GO:0005886">
    <property type="term" value="C:plasma membrane"/>
    <property type="evidence" value="ECO:0007669"/>
    <property type="project" value="UniProtKB-SubCell"/>
</dbReference>
<evidence type="ECO:0000313" key="8">
    <source>
        <dbReference type="EMBL" id="OAX33770.1"/>
    </source>
</evidence>
<dbReference type="EMBL" id="KV448710">
    <property type="protein sequence ID" value="OAX33770.1"/>
    <property type="molecule type" value="Genomic_DNA"/>
</dbReference>
<sequence length="1168" mass="132150">MALALNKARATWKERRVELKDIALQDTKSDTTTALPPAVPAPPYRHAAPSGPWPWMDLKNVEVSNATSDHNDIDKSWPGYPQNLFGNWTPDQVERSQMLIKCSRNSSSTIYWMDVLDTGSFTPGGSDIGNGHTSTVTSANQNEFWNILQAERPGNIRVRSLFVDDLSSPVLRMLGTRYNIEPFFFTSSINWIPSRYQEAPTHGEGDHITITLPFVRTLHSSSPSTSPTASQSKTQRSSHSSSAPREDIQINTQAPFPLRNGNMLFIDLLAIHMVRGAKTSTIISYHPDSTWCQTSAKRLHSLMQLVGGSVYWRNIFSKTQDPTFLFLTILWYALYAWDESFELLYGHVSKLESDVLQDSHLGLTRELHVLQAHLLHYQSLLHNFKVSVIFIEKTANPAMESKDFTDEQREISNELMEKECENLLSEIDRLEKRREMLSSRLKNSMNLAFATVNIADSKQTRELTQATVRDSAAMKQISYLTMVFLPASFIASVFGMNVKEINPGSLGTVAHYVEVTISLTMLTAYIVITLQTHSSFHEEDAPLRIRAAWPGILLWKVIREKASLQPIKEKTVADMAHRHAAPSGPWPWMDFSTVDDTTATSGATVIMTDVMTATADCSLWRDYPQNKFQNWTPDQVERSRMLTKCSKNKPSTIYWVDVGDDEKFTTPDMRGDGSTSAFWDILNKERPEGIRVRSLSVDHLTLPVLRMLGTRYTIEPFFFTSSINWIPSRYQETLSHGKEDHITITLPFVRTIPQGSKSQSSESTPTNHIDPQAPLLLHNDNMLCMDLLAIHMVRTEKTSTIISYHPEPTESRLSAKRFHLLMMLIGKSVYWQNIFSKSKDPTFLFLAILWYALYAWDESLESLHTHVSSLVPAILNSPAKHSCDLYSLKARLLHYESLLHDFQVSVSFIEKTPNPAMHCEGIYEEQRKVSNELMKKECGNLLSEIDCLEKRRMMLCDRLKNLLDIVDSMQTKTLIEVTTKDSEAFGKISDLMKQLTEAKVRDSATLSQIEHLTEKLTEVTVTSSATLTQIEHLTKRSTEATIRISDLTKQLTEAKVRDSVAPAQIEHLTKNLTEATVTSSATLTQIEHLTKKSTETMIRNPYLMIFLLASFIAYIFWINAKDINGSESVQTLASIALTSLHSLCRHQTNHTSEIASGWNVTDPFPLKG</sequence>
<dbReference type="InterPro" id="IPR002523">
    <property type="entry name" value="MgTranspt_CorA/ZnTranspt_ZntB"/>
</dbReference>
<dbReference type="Pfam" id="PF01544">
    <property type="entry name" value="CorA"/>
    <property type="match status" value="1"/>
</dbReference>
<keyword evidence="3 7" id="KW-1133">Transmembrane helix</keyword>
<protein>
    <submittedName>
        <fullName evidence="8">Uncharacterized protein</fullName>
    </submittedName>
</protein>
<dbReference type="STRING" id="1314800.A0A1B7MME2"/>
<dbReference type="AlphaFoldDB" id="A0A1B7MME2"/>
<dbReference type="InParanoid" id="A0A1B7MME2"/>
<dbReference type="Gene3D" id="1.20.58.340">
    <property type="entry name" value="Magnesium transport protein CorA, transmembrane region"/>
    <property type="match status" value="1"/>
</dbReference>
<comment type="subcellular location">
    <subcellularLocation>
        <location evidence="1">Cell membrane</location>
        <topology evidence="1">Multi-pass membrane protein</topology>
    </subcellularLocation>
</comment>
<dbReference type="InterPro" id="IPR045863">
    <property type="entry name" value="CorA_TM1_TM2"/>
</dbReference>
<evidence type="ECO:0000256" key="7">
    <source>
        <dbReference type="SAM" id="Phobius"/>
    </source>
</evidence>
<keyword evidence="5" id="KW-0175">Coiled coil</keyword>
<name>A0A1B7MME2_9AGAM</name>
<dbReference type="GO" id="GO:0015087">
    <property type="term" value="F:cobalt ion transmembrane transporter activity"/>
    <property type="evidence" value="ECO:0007669"/>
    <property type="project" value="TreeGrafter"/>
</dbReference>
<gene>
    <name evidence="8" type="ORF">K503DRAFT_804116</name>
</gene>
<keyword evidence="2 7" id="KW-0812">Transmembrane</keyword>
<evidence type="ECO:0000256" key="5">
    <source>
        <dbReference type="SAM" id="Coils"/>
    </source>
</evidence>
<dbReference type="PANTHER" id="PTHR46494">
    <property type="entry name" value="CORA FAMILY METAL ION TRANSPORTER (EUROFUNG)"/>
    <property type="match status" value="1"/>
</dbReference>
<accession>A0A1B7MME2</accession>
<evidence type="ECO:0000256" key="1">
    <source>
        <dbReference type="ARBA" id="ARBA00004651"/>
    </source>
</evidence>
<keyword evidence="4 7" id="KW-0472">Membrane</keyword>
<evidence type="ECO:0000256" key="2">
    <source>
        <dbReference type="ARBA" id="ARBA00022692"/>
    </source>
</evidence>